<evidence type="ECO:0000313" key="1">
    <source>
        <dbReference type="EMBL" id="KAJ7377596.1"/>
    </source>
</evidence>
<accession>A0A9W9Z9D8</accession>
<dbReference type="Proteomes" id="UP001163046">
    <property type="component" value="Unassembled WGS sequence"/>
</dbReference>
<gene>
    <name evidence="1" type="ORF">OS493_028156</name>
</gene>
<sequence>MKWREKQFTLTVCKDQAETVDPVETDASSFDETATKSTDIHLHCKEWDRVLEEGNWEPEQDCGQTSYVLDSF</sequence>
<keyword evidence="2" id="KW-1185">Reference proteome</keyword>
<dbReference type="EMBL" id="MU826376">
    <property type="protein sequence ID" value="KAJ7377596.1"/>
    <property type="molecule type" value="Genomic_DNA"/>
</dbReference>
<organism evidence="1 2">
    <name type="scientific">Desmophyllum pertusum</name>
    <dbReference type="NCBI Taxonomy" id="174260"/>
    <lineage>
        <taxon>Eukaryota</taxon>
        <taxon>Metazoa</taxon>
        <taxon>Cnidaria</taxon>
        <taxon>Anthozoa</taxon>
        <taxon>Hexacorallia</taxon>
        <taxon>Scleractinia</taxon>
        <taxon>Caryophylliina</taxon>
        <taxon>Caryophylliidae</taxon>
        <taxon>Desmophyllum</taxon>
    </lineage>
</organism>
<dbReference type="AlphaFoldDB" id="A0A9W9Z9D8"/>
<reference evidence="1" key="1">
    <citation type="submission" date="2023-01" db="EMBL/GenBank/DDBJ databases">
        <title>Genome assembly of the deep-sea coral Lophelia pertusa.</title>
        <authorList>
            <person name="Herrera S."/>
            <person name="Cordes E."/>
        </authorList>
    </citation>
    <scope>NUCLEOTIDE SEQUENCE</scope>
    <source>
        <strain evidence="1">USNM1676648</strain>
        <tissue evidence="1">Polyp</tissue>
    </source>
</reference>
<evidence type="ECO:0000313" key="2">
    <source>
        <dbReference type="Proteomes" id="UP001163046"/>
    </source>
</evidence>
<protein>
    <submittedName>
        <fullName evidence="1">Uncharacterized protein</fullName>
    </submittedName>
</protein>
<comment type="caution">
    <text evidence="1">The sequence shown here is derived from an EMBL/GenBank/DDBJ whole genome shotgun (WGS) entry which is preliminary data.</text>
</comment>
<dbReference type="OrthoDB" id="752362at2759"/>
<name>A0A9W9Z9D8_9CNID</name>
<proteinExistence type="predicted"/>